<keyword evidence="2" id="KW-0175">Coiled coil</keyword>
<feature type="coiled-coil region" evidence="2">
    <location>
        <begin position="2"/>
        <end position="50"/>
    </location>
</feature>
<dbReference type="Proteomes" id="UP001157186">
    <property type="component" value="Unassembled WGS sequence"/>
</dbReference>
<accession>A0ABQ6GWC8</accession>
<dbReference type="PANTHER" id="PTHR36508">
    <property type="entry name" value="PROTEIN SLYX"/>
    <property type="match status" value="1"/>
</dbReference>
<dbReference type="EMBL" id="BSST01000001">
    <property type="protein sequence ID" value="GLX78932.1"/>
    <property type="molecule type" value="Genomic_DNA"/>
</dbReference>
<dbReference type="RefSeq" id="WP_284244808.1">
    <property type="nucleotide sequence ID" value="NZ_BSST01000001.1"/>
</dbReference>
<evidence type="ECO:0000313" key="4">
    <source>
        <dbReference type="EMBL" id="GLX78932.1"/>
    </source>
</evidence>
<reference evidence="4 5" key="1">
    <citation type="submission" date="2023-03" db="EMBL/GenBank/DDBJ databases">
        <title>Draft genome sequence of Thalassotalea insulae KCTC 62186T.</title>
        <authorList>
            <person name="Sawabe T."/>
        </authorList>
    </citation>
    <scope>NUCLEOTIDE SEQUENCE [LARGE SCALE GENOMIC DNA]</scope>
    <source>
        <strain evidence="4 5">KCTC 62186</strain>
    </source>
</reference>
<feature type="region of interest" description="Disordered" evidence="3">
    <location>
        <begin position="59"/>
        <end position="78"/>
    </location>
</feature>
<dbReference type="Gene3D" id="1.20.5.300">
    <property type="match status" value="1"/>
</dbReference>
<comment type="similarity">
    <text evidence="1">Belongs to the SlyX family.</text>
</comment>
<proteinExistence type="inferred from homology"/>
<organism evidence="4 5">
    <name type="scientific">Thalassotalea insulae</name>
    <dbReference type="NCBI Taxonomy" id="2056778"/>
    <lineage>
        <taxon>Bacteria</taxon>
        <taxon>Pseudomonadati</taxon>
        <taxon>Pseudomonadota</taxon>
        <taxon>Gammaproteobacteria</taxon>
        <taxon>Alteromonadales</taxon>
        <taxon>Colwelliaceae</taxon>
        <taxon>Thalassotalea</taxon>
    </lineage>
</organism>
<dbReference type="HAMAP" id="MF_00715">
    <property type="entry name" value="SlyX"/>
    <property type="match status" value="1"/>
</dbReference>
<name>A0ABQ6GWC8_9GAMM</name>
<gene>
    <name evidence="1 4" type="primary">slyX</name>
    <name evidence="4" type="ORF">tinsulaeT_22720</name>
</gene>
<dbReference type="Pfam" id="PF04102">
    <property type="entry name" value="SlyX"/>
    <property type="match status" value="1"/>
</dbReference>
<keyword evidence="5" id="KW-1185">Reference proteome</keyword>
<evidence type="ECO:0000313" key="5">
    <source>
        <dbReference type="Proteomes" id="UP001157186"/>
    </source>
</evidence>
<evidence type="ECO:0000256" key="2">
    <source>
        <dbReference type="SAM" id="Coils"/>
    </source>
</evidence>
<sequence>MANQSSLTIEQLEQSIEALESRNAFQDDVIEQLNHELAVHQEEITNLKLQLKLIATRLKEAQPNMSDKQELEPPPPHY</sequence>
<evidence type="ECO:0000256" key="1">
    <source>
        <dbReference type="HAMAP-Rule" id="MF_00715"/>
    </source>
</evidence>
<dbReference type="PANTHER" id="PTHR36508:SF1">
    <property type="entry name" value="PROTEIN SLYX"/>
    <property type="match status" value="1"/>
</dbReference>
<comment type="caution">
    <text evidence="4">The sequence shown here is derived from an EMBL/GenBank/DDBJ whole genome shotgun (WGS) entry which is preliminary data.</text>
</comment>
<dbReference type="InterPro" id="IPR007236">
    <property type="entry name" value="SlyX"/>
</dbReference>
<evidence type="ECO:0000256" key="3">
    <source>
        <dbReference type="SAM" id="MobiDB-lite"/>
    </source>
</evidence>
<protein>
    <recommendedName>
        <fullName evidence="1">Protein SlyX homolog</fullName>
    </recommendedName>
</protein>